<feature type="region of interest" description="Disordered" evidence="2">
    <location>
        <begin position="1"/>
        <end position="33"/>
    </location>
</feature>
<accession>A0A7C8MNZ3</accession>
<evidence type="ECO:0000256" key="1">
    <source>
        <dbReference type="PROSITE-ProRule" id="PRU00325"/>
    </source>
</evidence>
<sequence>MSLPIQRMSQLSLESMSASRGSQGRRRDEDSAEFTYDSDIDTSIDFDETAGIATFPSGMKYTVHDLDPGTKDAVTRALATPSKLTLRGCSPRGQGYVFLISETVEYHVRASYGSGPYDAPSCTCRQDERSVGLQQYPCRHTLWLCDQILSQLVPLSRDTHTWRMDGYTTKHGNVCDFISDYHFDVLADSLRCDIMAGELVKPRPHRIQTAREILATLSGNSVENYRPDLTGENIWKRVVKEGDLEETIFRMLLQNDSLFSYFLASMRDHERLNPRFRRFRDRADTALDAFDDYIKASDLERVKLSKNPQWCYKTFKDISEQIKSIILHSEKEIDDLDRRAAAHTLVYILSQIVSRNEDHSVTRNGDDDGSHSDGRPMDTRKINLCNELVVESSHNFILDILDELPLEVVDYLLPDLMQIGRIIAHTNVPLSYCNKLEDIITRLREVSSRSGSEPAESSRKRTSQDNDRHPKRVK</sequence>
<evidence type="ECO:0000313" key="4">
    <source>
        <dbReference type="EMBL" id="KAF2965891.1"/>
    </source>
</evidence>
<feature type="domain" description="SWIM-type" evidence="3">
    <location>
        <begin position="106"/>
        <end position="149"/>
    </location>
</feature>
<organism evidence="4 5">
    <name type="scientific">Xylaria multiplex</name>
    <dbReference type="NCBI Taxonomy" id="323545"/>
    <lineage>
        <taxon>Eukaryota</taxon>
        <taxon>Fungi</taxon>
        <taxon>Dikarya</taxon>
        <taxon>Ascomycota</taxon>
        <taxon>Pezizomycotina</taxon>
        <taxon>Sordariomycetes</taxon>
        <taxon>Xylariomycetidae</taxon>
        <taxon>Xylariales</taxon>
        <taxon>Xylariaceae</taxon>
        <taxon>Xylaria</taxon>
    </lineage>
</organism>
<keyword evidence="1" id="KW-0862">Zinc</keyword>
<feature type="compositionally biased region" description="Polar residues" evidence="2">
    <location>
        <begin position="7"/>
        <end position="22"/>
    </location>
</feature>
<evidence type="ECO:0000256" key="2">
    <source>
        <dbReference type="SAM" id="MobiDB-lite"/>
    </source>
</evidence>
<dbReference type="EMBL" id="WUBL01000102">
    <property type="protein sequence ID" value="KAF2965891.1"/>
    <property type="molecule type" value="Genomic_DNA"/>
</dbReference>
<name>A0A7C8MNZ3_9PEZI</name>
<dbReference type="Proteomes" id="UP000481858">
    <property type="component" value="Unassembled WGS sequence"/>
</dbReference>
<feature type="region of interest" description="Disordered" evidence="2">
    <location>
        <begin position="445"/>
        <end position="474"/>
    </location>
</feature>
<dbReference type="InterPro" id="IPR007527">
    <property type="entry name" value="Znf_SWIM"/>
</dbReference>
<dbReference type="OrthoDB" id="5387895at2759"/>
<keyword evidence="1" id="KW-0863">Zinc-finger</keyword>
<dbReference type="InParanoid" id="A0A7C8MNZ3"/>
<dbReference type="GO" id="GO:0008270">
    <property type="term" value="F:zinc ion binding"/>
    <property type="evidence" value="ECO:0007669"/>
    <property type="project" value="UniProtKB-KW"/>
</dbReference>
<feature type="compositionally biased region" description="Basic and acidic residues" evidence="2">
    <location>
        <begin position="456"/>
        <end position="468"/>
    </location>
</feature>
<evidence type="ECO:0000313" key="5">
    <source>
        <dbReference type="Proteomes" id="UP000481858"/>
    </source>
</evidence>
<comment type="caution">
    <text evidence="4">The sequence shown here is derived from an EMBL/GenBank/DDBJ whole genome shotgun (WGS) entry which is preliminary data.</text>
</comment>
<reference evidence="4 5" key="1">
    <citation type="submission" date="2019-12" db="EMBL/GenBank/DDBJ databases">
        <title>Draft genome sequence of the ascomycete Xylaria multiplex DSM 110363.</title>
        <authorList>
            <person name="Buettner E."/>
            <person name="Kellner H."/>
        </authorList>
    </citation>
    <scope>NUCLEOTIDE SEQUENCE [LARGE SCALE GENOMIC DNA]</scope>
    <source>
        <strain evidence="4 5">DSM 110363</strain>
    </source>
</reference>
<evidence type="ECO:0000259" key="3">
    <source>
        <dbReference type="PROSITE" id="PS50966"/>
    </source>
</evidence>
<dbReference type="PROSITE" id="PS50966">
    <property type="entry name" value="ZF_SWIM"/>
    <property type="match status" value="1"/>
</dbReference>
<proteinExistence type="predicted"/>
<protein>
    <recommendedName>
        <fullName evidence="3">SWIM-type domain-containing protein</fullName>
    </recommendedName>
</protein>
<keyword evidence="5" id="KW-1185">Reference proteome</keyword>
<dbReference type="AlphaFoldDB" id="A0A7C8MNZ3"/>
<keyword evidence="1" id="KW-0479">Metal-binding</keyword>
<gene>
    <name evidence="4" type="ORF">GQX73_g7653</name>
</gene>